<dbReference type="SUPFAM" id="SSF50978">
    <property type="entry name" value="WD40 repeat-like"/>
    <property type="match status" value="1"/>
</dbReference>
<evidence type="ECO:0000256" key="2">
    <source>
        <dbReference type="ARBA" id="ARBA00022448"/>
    </source>
</evidence>
<keyword evidence="9 12" id="KW-1133">Transmembrane helix</keyword>
<name>A0A7M5X967_9CNID</name>
<dbReference type="InterPro" id="IPR001680">
    <property type="entry name" value="WD40_rpt"/>
</dbReference>
<dbReference type="PANTHER" id="PTHR23284">
    <property type="entry name" value="PROLACTIN REGULATORY ELEMENT BINDING PROTEIN"/>
    <property type="match status" value="1"/>
</dbReference>
<keyword evidence="8" id="KW-0653">Protein transport</keyword>
<dbReference type="Proteomes" id="UP000594262">
    <property type="component" value="Unplaced"/>
</dbReference>
<dbReference type="InterPro" id="IPR045260">
    <property type="entry name" value="Sec12-like"/>
</dbReference>
<dbReference type="GO" id="GO:0006888">
    <property type="term" value="P:endoplasmic reticulum to Golgi vesicle-mediated transport"/>
    <property type="evidence" value="ECO:0007669"/>
    <property type="project" value="TreeGrafter"/>
</dbReference>
<evidence type="ECO:0000256" key="10">
    <source>
        <dbReference type="ARBA" id="ARBA00023136"/>
    </source>
</evidence>
<dbReference type="InterPro" id="IPR015943">
    <property type="entry name" value="WD40/YVTN_repeat-like_dom_sf"/>
</dbReference>
<keyword evidence="4 12" id="KW-0812">Transmembrane</keyword>
<dbReference type="GO" id="GO:0005789">
    <property type="term" value="C:endoplasmic reticulum membrane"/>
    <property type="evidence" value="ECO:0007669"/>
    <property type="project" value="UniProtKB-SubCell"/>
</dbReference>
<organism evidence="13 14">
    <name type="scientific">Clytia hemisphaerica</name>
    <dbReference type="NCBI Taxonomy" id="252671"/>
    <lineage>
        <taxon>Eukaryota</taxon>
        <taxon>Metazoa</taxon>
        <taxon>Cnidaria</taxon>
        <taxon>Hydrozoa</taxon>
        <taxon>Hydroidolina</taxon>
        <taxon>Leptothecata</taxon>
        <taxon>Obeliida</taxon>
        <taxon>Clytiidae</taxon>
        <taxon>Clytia</taxon>
    </lineage>
</organism>
<evidence type="ECO:0000313" key="13">
    <source>
        <dbReference type="EnsemblMetazoa" id="CLYHEMP018742.1"/>
    </source>
</evidence>
<evidence type="ECO:0008006" key="15">
    <source>
        <dbReference type="Google" id="ProtNLM"/>
    </source>
</evidence>
<evidence type="ECO:0000256" key="5">
    <source>
        <dbReference type="ARBA" id="ARBA00022737"/>
    </source>
</evidence>
<dbReference type="SMART" id="SM00320">
    <property type="entry name" value="WD40"/>
    <property type="match status" value="3"/>
</dbReference>
<evidence type="ECO:0000256" key="6">
    <source>
        <dbReference type="ARBA" id="ARBA00022824"/>
    </source>
</evidence>
<protein>
    <recommendedName>
        <fullName evidence="15">Prolactin regulatory element-binding protein</fullName>
    </recommendedName>
</protein>
<keyword evidence="2" id="KW-0813">Transport</keyword>
<evidence type="ECO:0000313" key="14">
    <source>
        <dbReference type="Proteomes" id="UP000594262"/>
    </source>
</evidence>
<evidence type="ECO:0000256" key="12">
    <source>
        <dbReference type="SAM" id="Phobius"/>
    </source>
</evidence>
<accession>A0A7M5X967</accession>
<reference evidence="13" key="1">
    <citation type="submission" date="2021-01" db="UniProtKB">
        <authorList>
            <consortium name="EnsemblMetazoa"/>
        </authorList>
    </citation>
    <scope>IDENTIFICATION</scope>
</reference>
<dbReference type="OrthoDB" id="2013972at2759"/>
<sequence>VSNDISLFHFQMTTKNLDQNTFPLYAIHAINPNYFVCAGGGGAAKTGVNNAIKLYHLKRRGNTFEAECICDLDTERRAIMNLDLSPQRDVIAVGMDHFCQLYRIDYKKENDVEKVNLKALKKVVTVPEPKDEHDEDGEYQKCVRFTPDNQHLITGGSNGYCRVFKYPTLEQRFDIKAHTTELDEIDVHPNSKLFVSVSKDASAGLWGVNDGKKQLELSFAIDKKDDDFYRFRNCRFSENKDSKTIYLYTTHIPRKYSRTKADSCLVKWNTQKWIPERTEFIKTHIPSSLNVSKNGAFLGVGTAEGSILLYISWNMRHMRTIDNIHDSFITGLSFIPENRVLCEEMGHEAGVLTCSIDNNCTLSLFPMRTGISFHLFLFVFVCFMVIMFNIITYFDVEF</sequence>
<evidence type="ECO:0000256" key="1">
    <source>
        <dbReference type="ARBA" id="ARBA00004389"/>
    </source>
</evidence>
<comment type="subcellular location">
    <subcellularLocation>
        <location evidence="1">Endoplasmic reticulum membrane</location>
        <topology evidence="1">Single-pass membrane protein</topology>
    </subcellularLocation>
</comment>
<keyword evidence="10 12" id="KW-0472">Membrane</keyword>
<keyword evidence="6" id="KW-0256">Endoplasmic reticulum</keyword>
<feature type="transmembrane region" description="Helical" evidence="12">
    <location>
        <begin position="373"/>
        <end position="394"/>
    </location>
</feature>
<dbReference type="PROSITE" id="PS50082">
    <property type="entry name" value="WD_REPEATS_2"/>
    <property type="match status" value="1"/>
</dbReference>
<dbReference type="EnsemblMetazoa" id="CLYHEMT018742.1">
    <property type="protein sequence ID" value="CLYHEMP018742.1"/>
    <property type="gene ID" value="CLYHEMG018742"/>
</dbReference>
<dbReference type="Pfam" id="PF00400">
    <property type="entry name" value="WD40"/>
    <property type="match status" value="2"/>
</dbReference>
<evidence type="ECO:0000256" key="4">
    <source>
        <dbReference type="ARBA" id="ARBA00022692"/>
    </source>
</evidence>
<dbReference type="AlphaFoldDB" id="A0A7M5X967"/>
<proteinExistence type="predicted"/>
<keyword evidence="7" id="KW-0931">ER-Golgi transport</keyword>
<dbReference type="Gene3D" id="2.130.10.10">
    <property type="entry name" value="YVTN repeat-like/Quinoprotein amine dehydrogenase"/>
    <property type="match status" value="1"/>
</dbReference>
<dbReference type="GO" id="GO:0005085">
    <property type="term" value="F:guanyl-nucleotide exchange factor activity"/>
    <property type="evidence" value="ECO:0007669"/>
    <property type="project" value="InterPro"/>
</dbReference>
<feature type="repeat" description="WD" evidence="11">
    <location>
        <begin position="175"/>
        <end position="216"/>
    </location>
</feature>
<dbReference type="GO" id="GO:0015031">
    <property type="term" value="P:protein transport"/>
    <property type="evidence" value="ECO:0007669"/>
    <property type="project" value="UniProtKB-KW"/>
</dbReference>
<evidence type="ECO:0000256" key="8">
    <source>
        <dbReference type="ARBA" id="ARBA00022927"/>
    </source>
</evidence>
<evidence type="ECO:0000256" key="9">
    <source>
        <dbReference type="ARBA" id="ARBA00022989"/>
    </source>
</evidence>
<dbReference type="GO" id="GO:0003400">
    <property type="term" value="P:regulation of COPII vesicle coating"/>
    <property type="evidence" value="ECO:0007669"/>
    <property type="project" value="TreeGrafter"/>
</dbReference>
<keyword evidence="3 11" id="KW-0853">WD repeat</keyword>
<evidence type="ECO:0000256" key="7">
    <source>
        <dbReference type="ARBA" id="ARBA00022892"/>
    </source>
</evidence>
<dbReference type="InterPro" id="IPR036322">
    <property type="entry name" value="WD40_repeat_dom_sf"/>
</dbReference>
<evidence type="ECO:0000256" key="11">
    <source>
        <dbReference type="PROSITE-ProRule" id="PRU00221"/>
    </source>
</evidence>
<dbReference type="PANTHER" id="PTHR23284:SF0">
    <property type="entry name" value="PROLACTIN REGULATORY ELEMENT-BINDING PROTEIN"/>
    <property type="match status" value="1"/>
</dbReference>
<dbReference type="PROSITE" id="PS50294">
    <property type="entry name" value="WD_REPEATS_REGION"/>
    <property type="match status" value="1"/>
</dbReference>
<keyword evidence="5" id="KW-0677">Repeat</keyword>
<keyword evidence="14" id="KW-1185">Reference proteome</keyword>
<evidence type="ECO:0000256" key="3">
    <source>
        <dbReference type="ARBA" id="ARBA00022574"/>
    </source>
</evidence>